<dbReference type="STRING" id="1220578.FPE01S_01_18930"/>
<feature type="signal peptide" evidence="3">
    <location>
        <begin position="1"/>
        <end position="19"/>
    </location>
</feature>
<keyword evidence="4" id="KW-0121">Carboxypeptidase</keyword>
<keyword evidence="2" id="KW-0378">Hydrolase</keyword>
<protein>
    <submittedName>
        <fullName evidence="4">Putative D-alanyl-D-alanine carboxypeptidase</fullName>
    </submittedName>
</protein>
<dbReference type="GO" id="GO:0006508">
    <property type="term" value="P:proteolysis"/>
    <property type="evidence" value="ECO:0007669"/>
    <property type="project" value="InterPro"/>
</dbReference>
<keyword evidence="3" id="KW-0732">Signal</keyword>
<dbReference type="EMBL" id="BBWV01000001">
    <property type="protein sequence ID" value="GAO42875.1"/>
    <property type="molecule type" value="Genomic_DNA"/>
</dbReference>
<dbReference type="InterPro" id="IPR012338">
    <property type="entry name" value="Beta-lactam/transpept-like"/>
</dbReference>
<dbReference type="PANTHER" id="PTHR30023">
    <property type="entry name" value="D-ALANYL-D-ALANINE CARBOXYPEPTIDASE"/>
    <property type="match status" value="1"/>
</dbReference>
<dbReference type="SUPFAM" id="SSF56601">
    <property type="entry name" value="beta-lactamase/transpeptidase-like"/>
    <property type="match status" value="1"/>
</dbReference>
<dbReference type="GO" id="GO:0000270">
    <property type="term" value="P:peptidoglycan metabolic process"/>
    <property type="evidence" value="ECO:0007669"/>
    <property type="project" value="TreeGrafter"/>
</dbReference>
<dbReference type="OrthoDB" id="9802627at2"/>
<dbReference type="PANTHER" id="PTHR30023:SF0">
    <property type="entry name" value="PENICILLIN-SENSITIVE CARBOXYPEPTIDASE A"/>
    <property type="match status" value="1"/>
</dbReference>
<dbReference type="Pfam" id="PF02113">
    <property type="entry name" value="Peptidase_S13"/>
    <property type="match status" value="1"/>
</dbReference>
<dbReference type="Gene3D" id="3.40.710.10">
    <property type="entry name" value="DD-peptidase/beta-lactamase superfamily"/>
    <property type="match status" value="2"/>
</dbReference>
<sequence>MRSQLLHWAVVLLSGTMLASCGTSKVWTKTANEQLLGKEGLQQAHVGICLYDADKNQYVYRYQSEKFFVPASNTKLMALYAGMKLLGDSIPAIRYTETADSLYLQPTGDPTFLHPDYPEQPLFDFLKAKEKKIVISDGNWQEKEFGYGWSWDDFNSAYMAERSSFPIYGNVIKWTQVREKTDDENGEAKEDIFVYSEPEVSWKLRFNPQSGNNFSVIRERYDNIFHVTEGKEILRSLEIPFVTNGLLSAMDLLRDTLNKTIVYVPATKSRPMQNVVYSRKADSVFSPMMHRSDNLFAEQCLLMLSDKLLGVMSTGKTIDTLLKSCFQGMPQPPVWVDGSGLSRYNQFSPEDFVWVVRKLYDDFSPERVNSILPAGNEGTLRGYYKEIGNNIHAKTGSLSGQLALSGLLKTKKGSRLYFSIIVNNHTGSATAVRRSMEAFLTKAYETY</sequence>
<evidence type="ECO:0000313" key="4">
    <source>
        <dbReference type="EMBL" id="GAO42875.1"/>
    </source>
</evidence>
<dbReference type="PRINTS" id="PR00922">
    <property type="entry name" value="DADACBPTASE3"/>
</dbReference>
<dbReference type="GO" id="GO:0004185">
    <property type="term" value="F:serine-type carboxypeptidase activity"/>
    <property type="evidence" value="ECO:0007669"/>
    <property type="project" value="InterPro"/>
</dbReference>
<gene>
    <name evidence="4" type="ORF">FPE01S_01_18930</name>
</gene>
<dbReference type="Proteomes" id="UP000033121">
    <property type="component" value="Unassembled WGS sequence"/>
</dbReference>
<evidence type="ECO:0000256" key="3">
    <source>
        <dbReference type="SAM" id="SignalP"/>
    </source>
</evidence>
<dbReference type="InterPro" id="IPR000667">
    <property type="entry name" value="Peptidase_S13"/>
</dbReference>
<comment type="caution">
    <text evidence="4">The sequence shown here is derived from an EMBL/GenBank/DDBJ whole genome shotgun (WGS) entry which is preliminary data.</text>
</comment>
<organism evidence="4 5">
    <name type="scientific">Flavihumibacter petaseus NBRC 106054</name>
    <dbReference type="NCBI Taxonomy" id="1220578"/>
    <lineage>
        <taxon>Bacteria</taxon>
        <taxon>Pseudomonadati</taxon>
        <taxon>Bacteroidota</taxon>
        <taxon>Chitinophagia</taxon>
        <taxon>Chitinophagales</taxon>
        <taxon>Chitinophagaceae</taxon>
        <taxon>Flavihumibacter</taxon>
    </lineage>
</organism>
<name>A0A0E9N0J6_9BACT</name>
<evidence type="ECO:0000313" key="5">
    <source>
        <dbReference type="Proteomes" id="UP000033121"/>
    </source>
</evidence>
<feature type="chain" id="PRO_5002429808" evidence="3">
    <location>
        <begin position="20"/>
        <end position="447"/>
    </location>
</feature>
<proteinExistence type="inferred from homology"/>
<dbReference type="AlphaFoldDB" id="A0A0E9N0J6"/>
<evidence type="ECO:0000256" key="2">
    <source>
        <dbReference type="ARBA" id="ARBA00022801"/>
    </source>
</evidence>
<comment type="similarity">
    <text evidence="1">Belongs to the peptidase S13 family.</text>
</comment>
<keyword evidence="5" id="KW-1185">Reference proteome</keyword>
<evidence type="ECO:0000256" key="1">
    <source>
        <dbReference type="ARBA" id="ARBA00006096"/>
    </source>
</evidence>
<keyword evidence="4" id="KW-0645">Protease</keyword>
<dbReference type="PROSITE" id="PS51257">
    <property type="entry name" value="PROKAR_LIPOPROTEIN"/>
    <property type="match status" value="1"/>
</dbReference>
<accession>A0A0E9N0J6</accession>
<dbReference type="RefSeq" id="WP_083990199.1">
    <property type="nucleotide sequence ID" value="NZ_BBWV01000001.1"/>
</dbReference>
<reference evidence="4 5" key="1">
    <citation type="submission" date="2015-04" db="EMBL/GenBank/DDBJ databases">
        <title>Whole genome shotgun sequence of Flavihumibacter petaseus NBRC 106054.</title>
        <authorList>
            <person name="Miyazawa S."/>
            <person name="Hosoyama A."/>
            <person name="Hashimoto M."/>
            <person name="Noguchi M."/>
            <person name="Tsuchikane K."/>
            <person name="Ohji S."/>
            <person name="Yamazoe A."/>
            <person name="Ichikawa N."/>
            <person name="Kimura A."/>
            <person name="Fujita N."/>
        </authorList>
    </citation>
    <scope>NUCLEOTIDE SEQUENCE [LARGE SCALE GENOMIC DNA]</scope>
    <source>
        <strain evidence="4 5">NBRC 106054</strain>
    </source>
</reference>